<dbReference type="Proteomes" id="UP000198324">
    <property type="component" value="Unassembled WGS sequence"/>
</dbReference>
<evidence type="ECO:0000313" key="1">
    <source>
        <dbReference type="EMBL" id="SNR59556.1"/>
    </source>
</evidence>
<dbReference type="OrthoDB" id="5464046at2"/>
<dbReference type="InterPro" id="IPR056974">
    <property type="entry name" value="Tail_Gp41-like"/>
</dbReference>
<accession>A0A238XKK8</accession>
<gene>
    <name evidence="1" type="ORF">SAMN04488503_0235</name>
</gene>
<name>A0A238XKK8_9BACT</name>
<proteinExistence type="predicted"/>
<dbReference type="AlphaFoldDB" id="A0A238XKK8"/>
<dbReference type="EMBL" id="FZOC01000001">
    <property type="protein sequence ID" value="SNR59556.1"/>
    <property type="molecule type" value="Genomic_DNA"/>
</dbReference>
<keyword evidence="2" id="KW-1185">Reference proteome</keyword>
<organism evidence="1 2">
    <name type="scientific">Humidesulfovibrio mexicanus</name>
    <dbReference type="NCBI Taxonomy" id="147047"/>
    <lineage>
        <taxon>Bacteria</taxon>
        <taxon>Pseudomonadati</taxon>
        <taxon>Thermodesulfobacteriota</taxon>
        <taxon>Desulfovibrionia</taxon>
        <taxon>Desulfovibrionales</taxon>
        <taxon>Desulfovibrionaceae</taxon>
        <taxon>Humidesulfovibrio</taxon>
    </lineage>
</organism>
<reference evidence="1 2" key="1">
    <citation type="submission" date="2017-06" db="EMBL/GenBank/DDBJ databases">
        <authorList>
            <person name="Kim H.J."/>
            <person name="Triplett B.A."/>
        </authorList>
    </citation>
    <scope>NUCLEOTIDE SEQUENCE [LARGE SCALE GENOMIC DNA]</scope>
    <source>
        <strain evidence="1 2">DSM 13116</strain>
    </source>
</reference>
<dbReference type="RefSeq" id="WP_089270884.1">
    <property type="nucleotide sequence ID" value="NZ_FZOC01000001.1"/>
</dbReference>
<evidence type="ECO:0000313" key="2">
    <source>
        <dbReference type="Proteomes" id="UP000198324"/>
    </source>
</evidence>
<protein>
    <submittedName>
        <fullName evidence="1">Mu-like prophage FluMu protein gp41</fullName>
    </submittedName>
</protein>
<dbReference type="Pfam" id="PF23746">
    <property type="entry name" value="Gp41_Mu"/>
    <property type="match status" value="1"/>
</dbReference>
<sequence>MANLTFSLHYGLKIGEDVLKEVVLREMTAGDILDAKEDAEKMVLAPEGPVLVTSPTRFGTELLRRQIVKIGNLSGPIALSELKRLHPADLNMIQAKADEIDIALGLELERLSKGIDGGR</sequence>